<dbReference type="EMBL" id="WUAV01000002">
    <property type="protein sequence ID" value="KAF1763673.1"/>
    <property type="molecule type" value="Genomic_DNA"/>
</dbReference>
<comment type="caution">
    <text evidence="1">The sequence shown here is derived from an EMBL/GenBank/DDBJ whole genome shotgun (WGS) entry which is preliminary data.</text>
</comment>
<dbReference type="RefSeq" id="XP_053588345.1">
    <property type="nucleotide sequence ID" value="XM_053724151.1"/>
</dbReference>
<protein>
    <submittedName>
        <fullName evidence="1">Uncharacterized protein</fullName>
    </submittedName>
</protein>
<proteinExistence type="predicted"/>
<sequence length="463" mass="52347">MTLTGSGLRIGSIRNVFGMKTIEYSSPSTTDFNEYNDLEKEEDEIDFDFSFMDSNCVKVFKIYDEEKIRLEVELTVQSTKTTGNSCFNKKTFGFSYPTANASGGEDWYPNTAVSLLFLSVIAGNTKIEDILSSEKASRKTLISTELADPPPLFCAATTEYGLINRESLSNVTTPLSFVARMLELPPPLFTSKSCRRGYAKGIVEAYITRKGLNDVATSNEINECLNTGARWKSSQSKVYTADISDCVVGGARSDVGIGVVDWMNAIYRCSPWTKEFDSDFITLENLDRTLEKNGHTVDTNGMNHHERTRLINVLNVSRWNAASQKYLTIEEMGVIHKSRPKLDLRKTLHSLSEFLESRQLCFNGTIPINTCGSIRCPIVTCTSPVMSTQSESDIHWDKHHKKSHRTEQYQCQLCENGKITKFRYFRQHILKKHPTQPKSFYWFFEQDIPAENTLSSPEVQSSS</sequence>
<name>A0A6A5HB57_CAERE</name>
<gene>
    <name evidence="1" type="ORF">GCK72_003618</name>
</gene>
<evidence type="ECO:0000313" key="2">
    <source>
        <dbReference type="Proteomes" id="UP000483820"/>
    </source>
</evidence>
<dbReference type="GeneID" id="78773664"/>
<organism evidence="1 2">
    <name type="scientific">Caenorhabditis remanei</name>
    <name type="common">Caenorhabditis vulgaris</name>
    <dbReference type="NCBI Taxonomy" id="31234"/>
    <lineage>
        <taxon>Eukaryota</taxon>
        <taxon>Metazoa</taxon>
        <taxon>Ecdysozoa</taxon>
        <taxon>Nematoda</taxon>
        <taxon>Chromadorea</taxon>
        <taxon>Rhabditida</taxon>
        <taxon>Rhabditina</taxon>
        <taxon>Rhabditomorpha</taxon>
        <taxon>Rhabditoidea</taxon>
        <taxon>Rhabditidae</taxon>
        <taxon>Peloderinae</taxon>
        <taxon>Caenorhabditis</taxon>
    </lineage>
</organism>
<reference evidence="1 2" key="1">
    <citation type="submission" date="2019-12" db="EMBL/GenBank/DDBJ databases">
        <title>Chromosome-level assembly of the Caenorhabditis remanei genome.</title>
        <authorList>
            <person name="Teterina A.A."/>
            <person name="Willis J.H."/>
            <person name="Phillips P.C."/>
        </authorList>
    </citation>
    <scope>NUCLEOTIDE SEQUENCE [LARGE SCALE GENOMIC DNA]</scope>
    <source>
        <strain evidence="1 2">PX506</strain>
        <tissue evidence="1">Whole organism</tissue>
    </source>
</reference>
<dbReference type="Proteomes" id="UP000483820">
    <property type="component" value="Chromosome II"/>
</dbReference>
<evidence type="ECO:0000313" key="1">
    <source>
        <dbReference type="EMBL" id="KAF1763673.1"/>
    </source>
</evidence>
<dbReference type="AlphaFoldDB" id="A0A6A5HB57"/>
<dbReference type="KEGG" id="crq:GCK72_003618"/>
<accession>A0A6A5HB57</accession>
<dbReference type="CTD" id="78773664"/>